<dbReference type="Gene3D" id="2.70.9.10">
    <property type="entry name" value="Adenovirus Type 2 Hexon, domain 4"/>
    <property type="match status" value="1"/>
</dbReference>
<dbReference type="InterPro" id="IPR016112">
    <property type="entry name" value="VP_dsDNA_II"/>
</dbReference>
<dbReference type="SUPFAM" id="SSF49749">
    <property type="entry name" value="Group II dsDNA viruses VP"/>
    <property type="match status" value="2"/>
</dbReference>
<dbReference type="EMBL" id="MN740927">
    <property type="protein sequence ID" value="QHU18337.1"/>
    <property type="molecule type" value="Genomic_DNA"/>
</dbReference>
<dbReference type="Pfam" id="PF16903">
    <property type="entry name" value="Capsid_N"/>
    <property type="match status" value="1"/>
</dbReference>
<feature type="domain" description="Major capsid protein N-terminal" evidence="1">
    <location>
        <begin position="31"/>
        <end position="229"/>
    </location>
</feature>
<evidence type="ECO:0000259" key="1">
    <source>
        <dbReference type="Pfam" id="PF16903"/>
    </source>
</evidence>
<name>A0A6C0KNN0_9ZZZZ</name>
<reference evidence="2" key="1">
    <citation type="journal article" date="2020" name="Nature">
        <title>Giant virus diversity and host interactions through global metagenomics.</title>
        <authorList>
            <person name="Schulz F."/>
            <person name="Roux S."/>
            <person name="Paez-Espino D."/>
            <person name="Jungbluth S."/>
            <person name="Walsh D.A."/>
            <person name="Denef V.J."/>
            <person name="McMahon K.D."/>
            <person name="Konstantinidis K.T."/>
            <person name="Eloe-Fadrosh E.A."/>
            <person name="Kyrpides N.C."/>
            <person name="Woyke T."/>
        </authorList>
    </citation>
    <scope>NUCLEOTIDE SEQUENCE</scope>
    <source>
        <strain evidence="2">GVMAG-S-3300013006-138</strain>
    </source>
</reference>
<dbReference type="InterPro" id="IPR038519">
    <property type="entry name" value="MCP_C_sf"/>
</dbReference>
<dbReference type="InterPro" id="IPR031654">
    <property type="entry name" value="Capsid_N"/>
</dbReference>
<proteinExistence type="predicted"/>
<organism evidence="2">
    <name type="scientific">viral metagenome</name>
    <dbReference type="NCBI Taxonomy" id="1070528"/>
    <lineage>
        <taxon>unclassified sequences</taxon>
        <taxon>metagenomes</taxon>
        <taxon>organismal metagenomes</taxon>
    </lineage>
</organism>
<dbReference type="Gene3D" id="2.70.9.20">
    <property type="entry name" value="Major capsid protein Vp54"/>
    <property type="match status" value="1"/>
</dbReference>
<accession>A0A6C0KNN0</accession>
<sequence>MASAGLLKLLHSGLQDERLLPPKGQPKIEAFQKAFVKTGRFTTEWYRVDFDNTPTFGQTAKATLPRRGHLITKAFLVVTLPDIRTPQLAARTVANTAFAGPTFGWTNSVGHALVNQAQFTIGATPIDTLDSRLMEVLDEFHTPLEKTTTVNRMMGRYDNGFTPKSNGWDTQFKEIAVPLPFWFARGDPSDALPIDAIGTDILQIGITFNTIANIYTTTSRAKNLQNQLILPPMAGSPFYVLDPVNGKPVYGLNGNPQKSVLASQIPGIQMPTNYAFEDAYLLLEYVYLDKPEANRIRLGDISYPIVQHYAIPPFDTRSMPSSRVRMRIPNPTRELYFFAHRQEADLLNAPFLATRDLSGFFVADLSGIGLVAPWWPDASGLNTEIFRPLIPAYSAIDSEPITSFALTYEGKLVRYATDSPVLFRSILPSFEQRKSPWHNKYYYHIPFGTQHEAYGITNPMGHANLDKIQNIDLLLNFKPYRGSICVTDVPAYTIYVWAETYSILRVYGGRAGLLFG</sequence>
<protein>
    <recommendedName>
        <fullName evidence="1">Major capsid protein N-terminal domain-containing protein</fullName>
    </recommendedName>
</protein>
<evidence type="ECO:0000313" key="2">
    <source>
        <dbReference type="EMBL" id="QHU18337.1"/>
    </source>
</evidence>
<dbReference type="AlphaFoldDB" id="A0A6C0KNN0"/>